<accession>A0A2H1W387</accession>
<reference evidence="2" key="1">
    <citation type="submission" date="2016-07" db="EMBL/GenBank/DDBJ databases">
        <authorList>
            <person name="Bretaudeau A."/>
        </authorList>
    </citation>
    <scope>NUCLEOTIDE SEQUENCE</scope>
    <source>
        <strain evidence="2">Rice</strain>
        <tissue evidence="2">Whole body</tissue>
    </source>
</reference>
<dbReference type="EMBL" id="ODYU01006020">
    <property type="protein sequence ID" value="SOQ47497.1"/>
    <property type="molecule type" value="Genomic_DNA"/>
</dbReference>
<name>A0A2H1W387_SPOFR</name>
<dbReference type="AlphaFoldDB" id="A0A2H1W387"/>
<feature type="compositionally biased region" description="Basic residues" evidence="1">
    <location>
        <begin position="75"/>
        <end position="86"/>
    </location>
</feature>
<proteinExistence type="predicted"/>
<feature type="region of interest" description="Disordered" evidence="1">
    <location>
        <begin position="1"/>
        <end position="93"/>
    </location>
</feature>
<gene>
    <name evidence="2" type="ORF">SFRICE_023977</name>
</gene>
<evidence type="ECO:0000256" key="1">
    <source>
        <dbReference type="SAM" id="MobiDB-lite"/>
    </source>
</evidence>
<protein>
    <submittedName>
        <fullName evidence="2">SFRICE_023977</fullName>
    </submittedName>
</protein>
<evidence type="ECO:0000313" key="2">
    <source>
        <dbReference type="EMBL" id="SOQ47497.1"/>
    </source>
</evidence>
<sequence>MTASQKEETASQSPSLRTIACTNAGRERSPSPTTSLRTRRCSAHAGHSATLPFRHETAPDLVPPRTNMAGSGVSPRRHASAHKQKTRQTSNLRSHGWTCSNMFTWTHRPGILDVFIELCVYET</sequence>
<organism evidence="2">
    <name type="scientific">Spodoptera frugiperda</name>
    <name type="common">Fall armyworm</name>
    <dbReference type="NCBI Taxonomy" id="7108"/>
    <lineage>
        <taxon>Eukaryota</taxon>
        <taxon>Metazoa</taxon>
        <taxon>Ecdysozoa</taxon>
        <taxon>Arthropoda</taxon>
        <taxon>Hexapoda</taxon>
        <taxon>Insecta</taxon>
        <taxon>Pterygota</taxon>
        <taxon>Neoptera</taxon>
        <taxon>Endopterygota</taxon>
        <taxon>Lepidoptera</taxon>
        <taxon>Glossata</taxon>
        <taxon>Ditrysia</taxon>
        <taxon>Noctuoidea</taxon>
        <taxon>Noctuidae</taxon>
        <taxon>Amphipyrinae</taxon>
        <taxon>Spodoptera</taxon>
    </lineage>
</organism>